<organism evidence="4 5">
    <name type="scientific">Halomonas ventosae</name>
    <dbReference type="NCBI Taxonomy" id="229007"/>
    <lineage>
        <taxon>Bacteria</taxon>
        <taxon>Pseudomonadati</taxon>
        <taxon>Pseudomonadota</taxon>
        <taxon>Gammaproteobacteria</taxon>
        <taxon>Oceanospirillales</taxon>
        <taxon>Halomonadaceae</taxon>
        <taxon>Halomonas</taxon>
    </lineage>
</organism>
<feature type="domain" description="HipA-like C-terminal" evidence="3">
    <location>
        <begin position="21"/>
        <end position="197"/>
    </location>
</feature>
<accession>A0A4R6I7A6</accession>
<proteinExistence type="predicted"/>
<evidence type="ECO:0000313" key="5">
    <source>
        <dbReference type="Proteomes" id="UP000295150"/>
    </source>
</evidence>
<dbReference type="EMBL" id="SNWH01000001">
    <property type="protein sequence ID" value="TDO16645.1"/>
    <property type="molecule type" value="Genomic_DNA"/>
</dbReference>
<comment type="caution">
    <text evidence="4">The sequence shown here is derived from an EMBL/GenBank/DDBJ whole genome shotgun (WGS) entry which is preliminary data.</text>
</comment>
<evidence type="ECO:0000256" key="2">
    <source>
        <dbReference type="ARBA" id="ARBA00022777"/>
    </source>
</evidence>
<dbReference type="Proteomes" id="UP000295150">
    <property type="component" value="Unassembled WGS sequence"/>
</dbReference>
<gene>
    <name evidence="4" type="ORF">DFO68_101174</name>
</gene>
<keyword evidence="2" id="KW-0418">Kinase</keyword>
<dbReference type="OrthoDB" id="9812605at2"/>
<dbReference type="InterPro" id="IPR012893">
    <property type="entry name" value="HipA-like_C"/>
</dbReference>
<keyword evidence="1" id="KW-0808">Transferase</keyword>
<dbReference type="Gene3D" id="1.10.1070.20">
    <property type="match status" value="1"/>
</dbReference>
<evidence type="ECO:0000259" key="3">
    <source>
        <dbReference type="Pfam" id="PF07804"/>
    </source>
</evidence>
<dbReference type="AlphaFoldDB" id="A0A4R6I7A6"/>
<dbReference type="GO" id="GO:0016301">
    <property type="term" value="F:kinase activity"/>
    <property type="evidence" value="ECO:0007669"/>
    <property type="project" value="UniProtKB-KW"/>
</dbReference>
<name>A0A4R6I7A6_9GAMM</name>
<evidence type="ECO:0000313" key="4">
    <source>
        <dbReference type="EMBL" id="TDO16645.1"/>
    </source>
</evidence>
<keyword evidence="5" id="KW-1185">Reference proteome</keyword>
<sequence>MSDFSVIDIEPSWVLDDEPMGTKEKAWVEMPGDPQPWLFKFSRINEGIATGEHWAEKVAAEIAALLGIPHADVELARFEGRLGSLTRKFDALSDPGVELVHGNELLEGVVEGYDRYKFRGQHDHTLQHILAVVDRIIGTEPRRRETAFRTIGGFILLDALVLNTDRHHENWAMLRQTVDGGQAHHWIAPSFDHASSLGRELTENRLKEWAHEPWRVEWYAKRTRSGVYLKTEGRHGENPLHLAEVAHRR</sequence>
<protein>
    <recommendedName>
        <fullName evidence="3">HipA-like C-terminal domain-containing protein</fullName>
    </recommendedName>
</protein>
<dbReference type="RefSeq" id="WP_133481126.1">
    <property type="nucleotide sequence ID" value="NZ_SNWH01000001.1"/>
</dbReference>
<reference evidence="4 5" key="1">
    <citation type="submission" date="2019-03" db="EMBL/GenBank/DDBJ databases">
        <title>Freshwater and sediment microbial communities from various areas in North America, analyzing microbe dynamics in response to fracking.</title>
        <authorList>
            <person name="Lamendella R."/>
        </authorList>
    </citation>
    <scope>NUCLEOTIDE SEQUENCE [LARGE SCALE GENOMIC DNA]</scope>
    <source>
        <strain evidence="4 5">1_TX</strain>
    </source>
</reference>
<dbReference type="Pfam" id="PF07804">
    <property type="entry name" value="HipA_C"/>
    <property type="match status" value="1"/>
</dbReference>
<evidence type="ECO:0000256" key="1">
    <source>
        <dbReference type="ARBA" id="ARBA00022679"/>
    </source>
</evidence>